<keyword evidence="3" id="KW-1185">Reference proteome</keyword>
<feature type="compositionally biased region" description="Pro residues" evidence="1">
    <location>
        <begin position="172"/>
        <end position="188"/>
    </location>
</feature>
<organism evidence="2 3">
    <name type="scientific">Thermus aquaticus (strain ATCC BAA-2747 / Y51MC23)</name>
    <dbReference type="NCBI Taxonomy" id="498848"/>
    <lineage>
        <taxon>Bacteria</taxon>
        <taxon>Thermotogati</taxon>
        <taxon>Deinococcota</taxon>
        <taxon>Deinococci</taxon>
        <taxon>Thermales</taxon>
        <taxon>Thermaceae</taxon>
        <taxon>Thermus</taxon>
    </lineage>
</organism>
<dbReference type="EMBL" id="CP010822">
    <property type="protein sequence ID" value="ALJ91374.1"/>
    <property type="molecule type" value="Genomic_DNA"/>
</dbReference>
<reference evidence="3" key="1">
    <citation type="journal article" date="2015" name="PLoS ONE">
        <title>Complete Genome Sequence of Thermus aquaticus Y51MC23.</title>
        <authorList>
            <person name="Brumm P.J."/>
            <person name="Monsma S."/>
            <person name="Keough B."/>
            <person name="Jasinovica S."/>
            <person name="Ferguson E."/>
            <person name="Schoenfeld T."/>
            <person name="Lodes M."/>
            <person name="Mead D.A."/>
        </authorList>
    </citation>
    <scope>NUCLEOTIDE SEQUENCE [LARGE SCALE GENOMIC DNA]</scope>
    <source>
        <strain evidence="3">BAA-2747 / Y51MC23</strain>
    </source>
</reference>
<dbReference type="Proteomes" id="UP000058660">
    <property type="component" value="Chromosome"/>
</dbReference>
<gene>
    <name evidence="2" type="ORF">TO73_2409</name>
</gene>
<evidence type="ECO:0000256" key="1">
    <source>
        <dbReference type="SAM" id="MobiDB-lite"/>
    </source>
</evidence>
<feature type="region of interest" description="Disordered" evidence="1">
    <location>
        <begin position="1"/>
        <end position="63"/>
    </location>
</feature>
<evidence type="ECO:0000313" key="3">
    <source>
        <dbReference type="Proteomes" id="UP000058660"/>
    </source>
</evidence>
<sequence length="188" mass="19868">MSGWARHSSLGISTGVGSRAGERTSTSLAWTSRPPGALGFSTTRPRTLKEDSGRGSRIPPVTTWTTPLRSLRRRNCTLPRSLRQCKKPISSTSWPTWAGRSLTKTRILSSLSEAPPATARRGGLGAPLLGVIKRTRAHVGLKSRGSLPLRQAAQRPGPGGAGPLGRPRRRSSPPPRSGPSTPPPAPPG</sequence>
<feature type="region of interest" description="Disordered" evidence="1">
    <location>
        <begin position="142"/>
        <end position="188"/>
    </location>
</feature>
<name>A0ABM5VMI5_THEA5</name>
<accession>A0ABM5VMI5</accession>
<proteinExistence type="predicted"/>
<evidence type="ECO:0000313" key="2">
    <source>
        <dbReference type="EMBL" id="ALJ91374.1"/>
    </source>
</evidence>
<protein>
    <submittedName>
        <fullName evidence="2">Uncharacterized protein</fullName>
    </submittedName>
</protein>